<proteinExistence type="predicted"/>
<dbReference type="AlphaFoldDB" id="A0AAD2JKN6"/>
<evidence type="ECO:0000313" key="3">
    <source>
        <dbReference type="EMBL" id="CAJ1958774.1"/>
    </source>
</evidence>
<gene>
    <name evidence="3" type="ORF">CYCCA115_LOCUS17344</name>
</gene>
<feature type="chain" id="PRO_5042082272" evidence="2">
    <location>
        <begin position="17"/>
        <end position="157"/>
    </location>
</feature>
<name>A0AAD2JKN6_9STRA</name>
<reference evidence="3" key="1">
    <citation type="submission" date="2023-08" db="EMBL/GenBank/DDBJ databases">
        <authorList>
            <person name="Audoor S."/>
            <person name="Bilcke G."/>
        </authorList>
    </citation>
    <scope>NUCLEOTIDE SEQUENCE</scope>
</reference>
<protein>
    <submittedName>
        <fullName evidence="3">Uncharacterized protein</fullName>
    </submittedName>
</protein>
<accession>A0AAD2JKN6</accession>
<evidence type="ECO:0000256" key="2">
    <source>
        <dbReference type="SAM" id="SignalP"/>
    </source>
</evidence>
<feature type="signal peptide" evidence="2">
    <location>
        <begin position="1"/>
        <end position="16"/>
    </location>
</feature>
<organism evidence="3 4">
    <name type="scientific">Cylindrotheca closterium</name>
    <dbReference type="NCBI Taxonomy" id="2856"/>
    <lineage>
        <taxon>Eukaryota</taxon>
        <taxon>Sar</taxon>
        <taxon>Stramenopiles</taxon>
        <taxon>Ochrophyta</taxon>
        <taxon>Bacillariophyta</taxon>
        <taxon>Bacillariophyceae</taxon>
        <taxon>Bacillariophycidae</taxon>
        <taxon>Bacillariales</taxon>
        <taxon>Bacillariaceae</taxon>
        <taxon>Cylindrotheca</taxon>
    </lineage>
</organism>
<keyword evidence="2" id="KW-0732">Signal</keyword>
<dbReference type="Proteomes" id="UP001295423">
    <property type="component" value="Unassembled WGS sequence"/>
</dbReference>
<comment type="caution">
    <text evidence="3">The sequence shown here is derived from an EMBL/GenBank/DDBJ whole genome shotgun (WGS) entry which is preliminary data.</text>
</comment>
<dbReference type="EMBL" id="CAKOGP040001980">
    <property type="protein sequence ID" value="CAJ1958774.1"/>
    <property type="molecule type" value="Genomic_DNA"/>
</dbReference>
<evidence type="ECO:0000313" key="4">
    <source>
        <dbReference type="Proteomes" id="UP001295423"/>
    </source>
</evidence>
<keyword evidence="4" id="KW-1185">Reference proteome</keyword>
<sequence>MMRLVILVALISAVIAFAPAHVNRVKNTQNPSPKLFETSGESNRSQEEEEANEYDPKREQEIILESMSLDGAKVIANMDIPERAKRAMLAEAVEDRIFSLTEKLESLIDEDGMITEQNRGKAVEIAEATKSLQTQYQNLVSGEESSILQALSAMGKE</sequence>
<evidence type="ECO:0000256" key="1">
    <source>
        <dbReference type="SAM" id="MobiDB-lite"/>
    </source>
</evidence>
<feature type="region of interest" description="Disordered" evidence="1">
    <location>
        <begin position="26"/>
        <end position="57"/>
    </location>
</feature>